<name>A0A7C3VHQ1_9CYAN</name>
<dbReference type="AlphaFoldDB" id="A0A7C3VHQ1"/>
<feature type="transmembrane region" description="Helical" evidence="1">
    <location>
        <begin position="62"/>
        <end position="86"/>
    </location>
</feature>
<keyword evidence="1" id="KW-0472">Membrane</keyword>
<protein>
    <submittedName>
        <fullName evidence="2">Uncharacterized protein</fullName>
    </submittedName>
</protein>
<gene>
    <name evidence="2" type="ORF">ENR15_13930</name>
</gene>
<dbReference type="EMBL" id="DSPX01000138">
    <property type="protein sequence ID" value="HGG01712.1"/>
    <property type="molecule type" value="Genomic_DNA"/>
</dbReference>
<organism evidence="2">
    <name type="scientific">Planktothricoides sp. SpSt-374</name>
    <dbReference type="NCBI Taxonomy" id="2282167"/>
    <lineage>
        <taxon>Bacteria</taxon>
        <taxon>Bacillati</taxon>
        <taxon>Cyanobacteriota</taxon>
        <taxon>Cyanophyceae</taxon>
        <taxon>Oscillatoriophycideae</taxon>
        <taxon>Oscillatoriales</taxon>
        <taxon>Oscillatoriaceae</taxon>
        <taxon>Planktothricoides</taxon>
    </lineage>
</organism>
<accession>A0A7C3VHQ1</accession>
<evidence type="ECO:0000256" key="1">
    <source>
        <dbReference type="SAM" id="Phobius"/>
    </source>
</evidence>
<proteinExistence type="predicted"/>
<reference evidence="2" key="1">
    <citation type="journal article" date="2020" name="mSystems">
        <title>Genome- and Community-Level Interaction Insights into Carbon Utilization and Element Cycling Functions of Hydrothermarchaeota in Hydrothermal Sediment.</title>
        <authorList>
            <person name="Zhou Z."/>
            <person name="Liu Y."/>
            <person name="Xu W."/>
            <person name="Pan J."/>
            <person name="Luo Z.H."/>
            <person name="Li M."/>
        </authorList>
    </citation>
    <scope>NUCLEOTIDE SEQUENCE [LARGE SCALE GENOMIC DNA]</scope>
    <source>
        <strain evidence="2">SpSt-374</strain>
    </source>
</reference>
<keyword evidence="1" id="KW-0812">Transmembrane</keyword>
<keyword evidence="1" id="KW-1133">Transmembrane helix</keyword>
<comment type="caution">
    <text evidence="2">The sequence shown here is derived from an EMBL/GenBank/DDBJ whole genome shotgun (WGS) entry which is preliminary data.</text>
</comment>
<sequence length="100" mass="11168">MSSGTDMDSANPRGANFLQFYSHHLASVQYYQYNRPSIGQKPGGLALLWCAKPQLLIFSHQFGLKISCFTIIGLTVGNFIMFSTIFGSNEHEIADNYLND</sequence>
<evidence type="ECO:0000313" key="2">
    <source>
        <dbReference type="EMBL" id="HGG01712.1"/>
    </source>
</evidence>